<gene>
    <name evidence="3" type="primary">relB</name>
    <name evidence="3" type="ORF">COMA2_40024</name>
</gene>
<keyword evidence="2" id="KW-1277">Toxin-antitoxin system</keyword>
<protein>
    <submittedName>
        <fullName evidence="3">RelB antitoxin</fullName>
    </submittedName>
</protein>
<dbReference type="PIRSF" id="PIRSF003108">
    <property type="entry name" value="DinJ"/>
    <property type="match status" value="1"/>
</dbReference>
<accession>A0A0S4LMN0</accession>
<dbReference type="AlphaFoldDB" id="A0A0S4LMN0"/>
<reference evidence="4" key="1">
    <citation type="submission" date="2015-10" db="EMBL/GenBank/DDBJ databases">
        <authorList>
            <person name="Luecker S."/>
            <person name="Luecker S."/>
        </authorList>
    </citation>
    <scope>NUCLEOTIDE SEQUENCE [LARGE SCALE GENOMIC DNA]</scope>
</reference>
<name>A0A0S4LMN0_9BACT</name>
<dbReference type="GO" id="GO:0015643">
    <property type="term" value="F:toxic substance binding"/>
    <property type="evidence" value="ECO:0007669"/>
    <property type="project" value="InterPro"/>
</dbReference>
<dbReference type="Proteomes" id="UP000198736">
    <property type="component" value="Unassembled WGS sequence"/>
</dbReference>
<sequence length="98" mass="11318">MAYNWNMKKTGQMAMSERINTRIDTGLKRKAVKVFDRLGLTEAEAIRLFYAQVELHQGIPFPLMIPNAHTLEAFEEAKHPEKLPSFKNFRALRSRTGI</sequence>
<dbReference type="InterPro" id="IPR013321">
    <property type="entry name" value="Arc_rbn_hlx_hlx"/>
</dbReference>
<dbReference type="EMBL" id="CZPZ01000031">
    <property type="protein sequence ID" value="CUS37784.1"/>
    <property type="molecule type" value="Genomic_DNA"/>
</dbReference>
<dbReference type="NCBIfam" id="TIGR02384">
    <property type="entry name" value="RelB_DinJ"/>
    <property type="match status" value="1"/>
</dbReference>
<dbReference type="PANTHER" id="PTHR38781">
    <property type="entry name" value="ANTITOXIN DINJ-RELATED"/>
    <property type="match status" value="1"/>
</dbReference>
<keyword evidence="4" id="KW-1185">Reference proteome</keyword>
<dbReference type="GO" id="GO:0006351">
    <property type="term" value="P:DNA-templated transcription"/>
    <property type="evidence" value="ECO:0007669"/>
    <property type="project" value="TreeGrafter"/>
</dbReference>
<dbReference type="Gene3D" id="1.10.1220.10">
    <property type="entry name" value="Met repressor-like"/>
    <property type="match status" value="1"/>
</dbReference>
<dbReference type="InterPro" id="IPR026262">
    <property type="entry name" value="DinJ"/>
</dbReference>
<dbReference type="GO" id="GO:0044010">
    <property type="term" value="P:single-species biofilm formation"/>
    <property type="evidence" value="ECO:0007669"/>
    <property type="project" value="InterPro"/>
</dbReference>
<dbReference type="GO" id="GO:0000987">
    <property type="term" value="F:cis-regulatory region sequence-specific DNA binding"/>
    <property type="evidence" value="ECO:0007669"/>
    <property type="project" value="InterPro"/>
</dbReference>
<dbReference type="STRING" id="1742973.COMA2_40024"/>
<evidence type="ECO:0000256" key="2">
    <source>
        <dbReference type="ARBA" id="ARBA00022649"/>
    </source>
</evidence>
<dbReference type="PANTHER" id="PTHR38781:SF1">
    <property type="entry name" value="ANTITOXIN DINJ-RELATED"/>
    <property type="match status" value="1"/>
</dbReference>
<proteinExistence type="inferred from homology"/>
<comment type="similarity">
    <text evidence="1">Belongs to the RelB/DinJ antitoxin family.</text>
</comment>
<dbReference type="GO" id="GO:0006355">
    <property type="term" value="P:regulation of DNA-templated transcription"/>
    <property type="evidence" value="ECO:0007669"/>
    <property type="project" value="InterPro"/>
</dbReference>
<dbReference type="Pfam" id="PF04221">
    <property type="entry name" value="RelB"/>
    <property type="match status" value="1"/>
</dbReference>
<evidence type="ECO:0000313" key="3">
    <source>
        <dbReference type="EMBL" id="CUS37784.1"/>
    </source>
</evidence>
<organism evidence="3 4">
    <name type="scientific">Candidatus Nitrospira nitrificans</name>
    <dbReference type="NCBI Taxonomy" id="1742973"/>
    <lineage>
        <taxon>Bacteria</taxon>
        <taxon>Pseudomonadati</taxon>
        <taxon>Nitrospirota</taxon>
        <taxon>Nitrospiria</taxon>
        <taxon>Nitrospirales</taxon>
        <taxon>Nitrospiraceae</taxon>
        <taxon>Nitrospira</taxon>
    </lineage>
</organism>
<evidence type="ECO:0000256" key="1">
    <source>
        <dbReference type="ARBA" id="ARBA00010562"/>
    </source>
</evidence>
<evidence type="ECO:0000313" key="4">
    <source>
        <dbReference type="Proteomes" id="UP000198736"/>
    </source>
</evidence>
<dbReference type="InterPro" id="IPR007337">
    <property type="entry name" value="RelB/DinJ"/>
</dbReference>